<dbReference type="OrthoDB" id="10571960at2759"/>
<sequence>MSNNAENKGFFRKLKDTILRPIVTVPGGGDGRELIDCVFCKGSGFCDCDACKGSGKDALGTCFMCEGKTYIKCTVCQGVGTVDRIRRGGTDDKNEFVVKKKKS</sequence>
<accession>A0A2V3IZG7</accession>
<dbReference type="Proteomes" id="UP000247409">
    <property type="component" value="Unassembled WGS sequence"/>
</dbReference>
<comment type="caution">
    <text evidence="1">The sequence shown here is derived from an EMBL/GenBank/DDBJ whole genome shotgun (WGS) entry which is preliminary data.</text>
</comment>
<dbReference type="AlphaFoldDB" id="A0A2V3IZG7"/>
<organism evidence="1 2">
    <name type="scientific">Gracilariopsis chorda</name>
    <dbReference type="NCBI Taxonomy" id="448386"/>
    <lineage>
        <taxon>Eukaryota</taxon>
        <taxon>Rhodophyta</taxon>
        <taxon>Florideophyceae</taxon>
        <taxon>Rhodymeniophycidae</taxon>
        <taxon>Gracilariales</taxon>
        <taxon>Gracilariaceae</taxon>
        <taxon>Gracilariopsis</taxon>
    </lineage>
</organism>
<evidence type="ECO:0000313" key="1">
    <source>
        <dbReference type="EMBL" id="PXF47443.1"/>
    </source>
</evidence>
<keyword evidence="2" id="KW-1185">Reference proteome</keyword>
<reference evidence="1 2" key="1">
    <citation type="journal article" date="2018" name="Mol. Biol. Evol.">
        <title>Analysis of the draft genome of the red seaweed Gracilariopsis chorda provides insights into genome size evolution in Rhodophyta.</title>
        <authorList>
            <person name="Lee J."/>
            <person name="Yang E.C."/>
            <person name="Graf L."/>
            <person name="Yang J.H."/>
            <person name="Qiu H."/>
            <person name="Zel Zion U."/>
            <person name="Chan C.X."/>
            <person name="Stephens T.G."/>
            <person name="Weber A.P.M."/>
            <person name="Boo G.H."/>
            <person name="Boo S.M."/>
            <person name="Kim K.M."/>
            <person name="Shin Y."/>
            <person name="Jung M."/>
            <person name="Lee S.J."/>
            <person name="Yim H.S."/>
            <person name="Lee J.H."/>
            <person name="Bhattacharya D."/>
            <person name="Yoon H.S."/>
        </authorList>
    </citation>
    <scope>NUCLEOTIDE SEQUENCE [LARGE SCALE GENOMIC DNA]</scope>
    <source>
        <strain evidence="1 2">SKKU-2015</strain>
        <tissue evidence="1">Whole body</tissue>
    </source>
</reference>
<name>A0A2V3IZG7_9FLOR</name>
<dbReference type="EMBL" id="NBIV01000024">
    <property type="protein sequence ID" value="PXF47443.1"/>
    <property type="molecule type" value="Genomic_DNA"/>
</dbReference>
<gene>
    <name evidence="1" type="ORF">BWQ96_02774</name>
</gene>
<protein>
    <submittedName>
        <fullName evidence="1">Uncharacterized protein</fullName>
    </submittedName>
</protein>
<proteinExistence type="predicted"/>
<evidence type="ECO:0000313" key="2">
    <source>
        <dbReference type="Proteomes" id="UP000247409"/>
    </source>
</evidence>